<comment type="caution">
    <text evidence="2">The sequence shown here is derived from an EMBL/GenBank/DDBJ whole genome shotgun (WGS) entry which is preliminary data.</text>
</comment>
<dbReference type="Pfam" id="PF00814">
    <property type="entry name" value="TsaD"/>
    <property type="match status" value="1"/>
</dbReference>
<dbReference type="Proteomes" id="UP000659630">
    <property type="component" value="Unassembled WGS sequence"/>
</dbReference>
<dbReference type="InterPro" id="IPR022496">
    <property type="entry name" value="T6A_TsaB"/>
</dbReference>
<accession>A0A923IAK6</accession>
<dbReference type="GO" id="GO:0002949">
    <property type="term" value="P:tRNA threonylcarbamoyladenosine modification"/>
    <property type="evidence" value="ECO:0007669"/>
    <property type="project" value="InterPro"/>
</dbReference>
<dbReference type="SUPFAM" id="SSF53067">
    <property type="entry name" value="Actin-like ATPase domain"/>
    <property type="match status" value="2"/>
</dbReference>
<protein>
    <submittedName>
        <fullName evidence="2">tRNA (Adenosine(37)-N6)-threonylcarbamoyltransferase complex dimerization subunit type 1 TsaB</fullName>
    </submittedName>
</protein>
<dbReference type="CDD" id="cd24032">
    <property type="entry name" value="ASKHA_NBD_TsaB"/>
    <property type="match status" value="1"/>
</dbReference>
<dbReference type="RefSeq" id="WP_186887668.1">
    <property type="nucleotide sequence ID" value="NZ_JACONZ010000002.1"/>
</dbReference>
<keyword evidence="3" id="KW-1185">Reference proteome</keyword>
<dbReference type="GO" id="GO:0005829">
    <property type="term" value="C:cytosol"/>
    <property type="evidence" value="ECO:0007669"/>
    <property type="project" value="TreeGrafter"/>
</dbReference>
<proteinExistence type="predicted"/>
<dbReference type="EMBL" id="JACONZ010000002">
    <property type="protein sequence ID" value="MBC5581308.1"/>
    <property type="molecule type" value="Genomic_DNA"/>
</dbReference>
<dbReference type="AlphaFoldDB" id="A0A923IAK6"/>
<dbReference type="NCBIfam" id="TIGR03725">
    <property type="entry name" value="T6A_YeaZ"/>
    <property type="match status" value="1"/>
</dbReference>
<sequence>MIILALDSSGRAAGTALLRDGELLYESYLNNGLTHSETLLPMAEAALSAAHISTADLDLLAVGAGPGSFTGLRIGMALAKGLALPGELPCAGVSSLEALARSVFLPDGASVVAASDARRGEVYYAAFTREGEALRRLCPDTAGKPGPLAQLLAGCKKPVFVVGDGAQVCYNNLRENLPLEPVPAPWRLGRATGVALAGLALWQAGGAVPAGDLRPAYHRLSQAQRERQEKLKESERS</sequence>
<dbReference type="Gene3D" id="3.30.420.40">
    <property type="match status" value="2"/>
</dbReference>
<name>A0A923IAK6_9FIRM</name>
<dbReference type="PANTHER" id="PTHR11735:SF11">
    <property type="entry name" value="TRNA THREONYLCARBAMOYLADENOSINE BIOSYNTHESIS PROTEIN TSAB"/>
    <property type="match status" value="1"/>
</dbReference>
<dbReference type="PANTHER" id="PTHR11735">
    <property type="entry name" value="TRNA N6-ADENOSINE THREONYLCARBAMOYLTRANSFERASE"/>
    <property type="match status" value="1"/>
</dbReference>
<organism evidence="2 3">
    <name type="scientific">Anaerofilum hominis</name>
    <dbReference type="NCBI Taxonomy" id="2763016"/>
    <lineage>
        <taxon>Bacteria</taxon>
        <taxon>Bacillati</taxon>
        <taxon>Bacillota</taxon>
        <taxon>Clostridia</taxon>
        <taxon>Eubacteriales</taxon>
        <taxon>Oscillospiraceae</taxon>
        <taxon>Anaerofilum</taxon>
    </lineage>
</organism>
<gene>
    <name evidence="2" type="primary">tsaB</name>
    <name evidence="2" type="ORF">H8S23_07280</name>
</gene>
<evidence type="ECO:0000313" key="3">
    <source>
        <dbReference type="Proteomes" id="UP000659630"/>
    </source>
</evidence>
<feature type="domain" description="Gcp-like" evidence="1">
    <location>
        <begin position="34"/>
        <end position="150"/>
    </location>
</feature>
<evidence type="ECO:0000313" key="2">
    <source>
        <dbReference type="EMBL" id="MBC5581308.1"/>
    </source>
</evidence>
<dbReference type="InterPro" id="IPR000905">
    <property type="entry name" value="Gcp-like_dom"/>
</dbReference>
<evidence type="ECO:0000259" key="1">
    <source>
        <dbReference type="Pfam" id="PF00814"/>
    </source>
</evidence>
<dbReference type="InterPro" id="IPR043129">
    <property type="entry name" value="ATPase_NBD"/>
</dbReference>
<reference evidence="2" key="1">
    <citation type="submission" date="2020-08" db="EMBL/GenBank/DDBJ databases">
        <title>Genome public.</title>
        <authorList>
            <person name="Liu C."/>
            <person name="Sun Q."/>
        </authorList>
    </citation>
    <scope>NUCLEOTIDE SEQUENCE</scope>
    <source>
        <strain evidence="2">BX8</strain>
    </source>
</reference>